<protein>
    <recommendedName>
        <fullName evidence="3">Methionyl-tRNA formyltransferase, mitochondrial</fullName>
        <ecNumber evidence="2">2.1.2.9</ecNumber>
    </recommendedName>
</protein>
<gene>
    <name evidence="8" type="ORF">ZOSMA_252G00070</name>
</gene>
<reference evidence="9" key="1">
    <citation type="journal article" date="2016" name="Nature">
        <title>The genome of the seagrass Zostera marina reveals angiosperm adaptation to the sea.</title>
        <authorList>
            <person name="Olsen J.L."/>
            <person name="Rouze P."/>
            <person name="Verhelst B."/>
            <person name="Lin Y.-C."/>
            <person name="Bayer T."/>
            <person name="Collen J."/>
            <person name="Dattolo E."/>
            <person name="De Paoli E."/>
            <person name="Dittami S."/>
            <person name="Maumus F."/>
            <person name="Michel G."/>
            <person name="Kersting A."/>
            <person name="Lauritano C."/>
            <person name="Lohaus R."/>
            <person name="Toepel M."/>
            <person name="Tonon T."/>
            <person name="Vanneste K."/>
            <person name="Amirebrahimi M."/>
            <person name="Brakel J."/>
            <person name="Bostroem C."/>
            <person name="Chovatia M."/>
            <person name="Grimwood J."/>
            <person name="Jenkins J.W."/>
            <person name="Jueterbock A."/>
            <person name="Mraz A."/>
            <person name="Stam W.T."/>
            <person name="Tice H."/>
            <person name="Bornberg-Bauer E."/>
            <person name="Green P.J."/>
            <person name="Pearson G.A."/>
            <person name="Procaccini G."/>
            <person name="Duarte C.M."/>
            <person name="Schmutz J."/>
            <person name="Reusch T.B.H."/>
            <person name="Van de Peer Y."/>
        </authorList>
    </citation>
    <scope>NUCLEOTIDE SEQUENCE [LARGE SCALE GENOMIC DNA]</scope>
    <source>
        <strain evidence="9">cv. Finnish</strain>
    </source>
</reference>
<dbReference type="STRING" id="29655.A0A0K9PG17"/>
<organism evidence="8 9">
    <name type="scientific">Zostera marina</name>
    <name type="common">Eelgrass</name>
    <dbReference type="NCBI Taxonomy" id="29655"/>
    <lineage>
        <taxon>Eukaryota</taxon>
        <taxon>Viridiplantae</taxon>
        <taxon>Streptophyta</taxon>
        <taxon>Embryophyta</taxon>
        <taxon>Tracheophyta</taxon>
        <taxon>Spermatophyta</taxon>
        <taxon>Magnoliopsida</taxon>
        <taxon>Liliopsida</taxon>
        <taxon>Zosteraceae</taxon>
        <taxon>Zostera</taxon>
    </lineage>
</organism>
<dbReference type="CDD" id="cd08704">
    <property type="entry name" value="Met_tRNA_FMT_C"/>
    <property type="match status" value="1"/>
</dbReference>
<dbReference type="InterPro" id="IPR011034">
    <property type="entry name" value="Formyl_transferase-like_C_sf"/>
</dbReference>
<proteinExistence type="inferred from homology"/>
<comment type="caution">
    <text evidence="8">The sequence shown here is derived from an EMBL/GenBank/DDBJ whole genome shotgun (WGS) entry which is preliminary data.</text>
</comment>
<dbReference type="InterPro" id="IPR036477">
    <property type="entry name" value="Formyl_transf_N_sf"/>
</dbReference>
<name>A0A0K9PG17_ZOSMR</name>
<dbReference type="Pfam" id="PF00551">
    <property type="entry name" value="Formyl_trans_N"/>
    <property type="match status" value="1"/>
</dbReference>
<dbReference type="CDD" id="cd08646">
    <property type="entry name" value="FMT_core_Met-tRNA-FMT_N"/>
    <property type="match status" value="1"/>
</dbReference>
<evidence type="ECO:0000256" key="1">
    <source>
        <dbReference type="ARBA" id="ARBA00010699"/>
    </source>
</evidence>
<dbReference type="HAMAP" id="MF_00182">
    <property type="entry name" value="Formyl_trans"/>
    <property type="match status" value="1"/>
</dbReference>
<dbReference type="Pfam" id="PF02911">
    <property type="entry name" value="Formyl_trans_C"/>
    <property type="match status" value="1"/>
</dbReference>
<dbReference type="Gene3D" id="3.40.50.170">
    <property type="entry name" value="Formyl transferase, N-terminal domain"/>
    <property type="match status" value="1"/>
</dbReference>
<dbReference type="InterPro" id="IPR005793">
    <property type="entry name" value="Formyl_trans_C"/>
</dbReference>
<evidence type="ECO:0000256" key="2">
    <source>
        <dbReference type="ARBA" id="ARBA00012261"/>
    </source>
</evidence>
<evidence type="ECO:0000313" key="9">
    <source>
        <dbReference type="Proteomes" id="UP000036987"/>
    </source>
</evidence>
<dbReference type="PANTHER" id="PTHR11138">
    <property type="entry name" value="METHIONYL-TRNA FORMYLTRANSFERASE"/>
    <property type="match status" value="1"/>
</dbReference>
<dbReference type="GO" id="GO:0004479">
    <property type="term" value="F:methionyl-tRNA formyltransferase activity"/>
    <property type="evidence" value="ECO:0000318"/>
    <property type="project" value="GO_Central"/>
</dbReference>
<dbReference type="InterPro" id="IPR044135">
    <property type="entry name" value="Met-tRNA-FMT_C"/>
</dbReference>
<evidence type="ECO:0000256" key="4">
    <source>
        <dbReference type="ARBA" id="ARBA00022679"/>
    </source>
</evidence>
<dbReference type="GO" id="GO:0005739">
    <property type="term" value="C:mitochondrion"/>
    <property type="evidence" value="ECO:0000318"/>
    <property type="project" value="GO_Central"/>
</dbReference>
<evidence type="ECO:0000256" key="3">
    <source>
        <dbReference type="ARBA" id="ARBA00014185"/>
    </source>
</evidence>
<keyword evidence="4 8" id="KW-0808">Transferase</keyword>
<dbReference type="SUPFAM" id="SSF50486">
    <property type="entry name" value="FMT C-terminal domain-like"/>
    <property type="match status" value="1"/>
</dbReference>
<feature type="domain" description="Formyl transferase N-terminal" evidence="6">
    <location>
        <begin position="84"/>
        <end position="255"/>
    </location>
</feature>
<evidence type="ECO:0000259" key="6">
    <source>
        <dbReference type="Pfam" id="PF00551"/>
    </source>
</evidence>
<dbReference type="PANTHER" id="PTHR11138:SF5">
    <property type="entry name" value="METHIONYL-TRNA FORMYLTRANSFERASE, MITOCHONDRIAL"/>
    <property type="match status" value="1"/>
</dbReference>
<dbReference type="InterPro" id="IPR005794">
    <property type="entry name" value="Fmt"/>
</dbReference>
<evidence type="ECO:0000313" key="8">
    <source>
        <dbReference type="EMBL" id="KMZ67906.1"/>
    </source>
</evidence>
<evidence type="ECO:0000259" key="7">
    <source>
        <dbReference type="Pfam" id="PF02911"/>
    </source>
</evidence>
<dbReference type="SUPFAM" id="SSF53328">
    <property type="entry name" value="Formyltransferase"/>
    <property type="match status" value="1"/>
</dbReference>
<dbReference type="InterPro" id="IPR002376">
    <property type="entry name" value="Formyl_transf_N"/>
</dbReference>
<comment type="similarity">
    <text evidence="1">Belongs to the Fmt family.</text>
</comment>
<feature type="domain" description="Formyl transferase C-terminal" evidence="7">
    <location>
        <begin position="283"/>
        <end position="389"/>
    </location>
</feature>
<dbReference type="InterPro" id="IPR037022">
    <property type="entry name" value="Formyl_trans_C_sf"/>
</dbReference>
<sequence length="413" mass="45199">MVQTILSFIRLGEDGEAVEGTQGVIMLLSQPSTLFLRRFFCRGVRNCSSTSSSTRVTDSFSASPTSAKKNRLVFMGSPQVSSLVLDRLLDVSGTPDSDFEVAAVVTQPASRRQRGKKTMQSPVAIQALDKGFPSDLIFTPVRAGEEGFLSDLKALNPDLCVTAAYGNILPTKFLEIPSHGTVNIHPSLLPLYRGASPIQRALQDGVKVTGVSLAYTVRALDAGPVISHEELEIDEYAKAPDLLTKLFRIGSDLLIRELPSIFDGSAKLKAKAQDHSKASLAPKIRPEESWLCFDEDASVLHNKVRAFAGWPGTKTRIQMISNNHPKVLEVKIISTKFRDRCSSDGDYDEITFSGNALIFPCGRQTVLEVYEIQLPGKKAIGGRDFWNGMQGKKLRKLAQDEEASLQTISNTLN</sequence>
<accession>A0A0K9PG17</accession>
<dbReference type="FunFam" id="3.40.50.170:FF:000010">
    <property type="entry name" value="Methionyl-tRNA formyltransferase"/>
    <property type="match status" value="1"/>
</dbReference>
<dbReference type="Proteomes" id="UP000036987">
    <property type="component" value="Unassembled WGS sequence"/>
</dbReference>
<dbReference type="OrthoDB" id="10268103at2759"/>
<dbReference type="AlphaFoldDB" id="A0A0K9PG17"/>
<dbReference type="EC" id="2.1.2.9" evidence="2"/>
<dbReference type="Gene3D" id="3.10.25.10">
    <property type="entry name" value="Formyl transferase, C-terminal domain"/>
    <property type="match status" value="1"/>
</dbReference>
<dbReference type="InterPro" id="IPR041711">
    <property type="entry name" value="Met-tRNA-FMT_N"/>
</dbReference>
<dbReference type="EMBL" id="LFYR01000874">
    <property type="protein sequence ID" value="KMZ67906.1"/>
    <property type="molecule type" value="Genomic_DNA"/>
</dbReference>
<evidence type="ECO:0000256" key="5">
    <source>
        <dbReference type="ARBA" id="ARBA00022917"/>
    </source>
</evidence>
<dbReference type="OMA" id="GITTMLM"/>
<dbReference type="NCBIfam" id="TIGR00460">
    <property type="entry name" value="fmt"/>
    <property type="match status" value="1"/>
</dbReference>
<keyword evidence="5" id="KW-0648">Protein biosynthesis</keyword>
<keyword evidence="9" id="KW-1185">Reference proteome</keyword>
<dbReference type="GO" id="GO:0071951">
    <property type="term" value="P:conversion of methionyl-tRNA to N-formyl-methionyl-tRNA"/>
    <property type="evidence" value="ECO:0000318"/>
    <property type="project" value="GO_Central"/>
</dbReference>